<feature type="region of interest" description="Disordered" evidence="1">
    <location>
        <begin position="1"/>
        <end position="23"/>
    </location>
</feature>
<dbReference type="InterPro" id="IPR036770">
    <property type="entry name" value="Ankyrin_rpt-contain_sf"/>
</dbReference>
<evidence type="ECO:0000256" key="1">
    <source>
        <dbReference type="SAM" id="MobiDB-lite"/>
    </source>
</evidence>
<protein>
    <recommendedName>
        <fullName evidence="4">Ankyrin repeat protein</fullName>
    </recommendedName>
</protein>
<dbReference type="RefSeq" id="XP_060293904.1">
    <property type="nucleotide sequence ID" value="XM_060442202.1"/>
</dbReference>
<dbReference type="EMBL" id="JAUIRO010000005">
    <property type="protein sequence ID" value="KAK0712581.1"/>
    <property type="molecule type" value="Genomic_DNA"/>
</dbReference>
<dbReference type="GeneID" id="85325472"/>
<accession>A0AA40DT81</accession>
<reference evidence="2" key="1">
    <citation type="submission" date="2023-06" db="EMBL/GenBank/DDBJ databases">
        <title>Genome-scale phylogeny and comparative genomics of the fungal order Sordariales.</title>
        <authorList>
            <consortium name="Lawrence Berkeley National Laboratory"/>
            <person name="Hensen N."/>
            <person name="Bonometti L."/>
            <person name="Westerberg I."/>
            <person name="Brannstrom I.O."/>
            <person name="Guillou S."/>
            <person name="Cros-Aarteil S."/>
            <person name="Calhoun S."/>
            <person name="Haridas S."/>
            <person name="Kuo A."/>
            <person name="Mondo S."/>
            <person name="Pangilinan J."/>
            <person name="Riley R."/>
            <person name="LaButti K."/>
            <person name="Andreopoulos B."/>
            <person name="Lipzen A."/>
            <person name="Chen C."/>
            <person name="Yanf M."/>
            <person name="Daum C."/>
            <person name="Ng V."/>
            <person name="Clum A."/>
            <person name="Steindorff A."/>
            <person name="Ohm R."/>
            <person name="Martin F."/>
            <person name="Silar P."/>
            <person name="Natvig D."/>
            <person name="Lalanne C."/>
            <person name="Gautier V."/>
            <person name="Ament-velasquez S.L."/>
            <person name="Kruys A."/>
            <person name="Hutchinson M.I."/>
            <person name="Powell A.J."/>
            <person name="Barry K."/>
            <person name="Miller A.N."/>
            <person name="Grigoriev I.V."/>
            <person name="Debuchy R."/>
            <person name="Gladieux P."/>
            <person name="Thoren M.H."/>
            <person name="Johannesson H."/>
        </authorList>
    </citation>
    <scope>NUCLEOTIDE SEQUENCE</scope>
    <source>
        <strain evidence="2">SMH2392-1A</strain>
    </source>
</reference>
<dbReference type="Proteomes" id="UP001172101">
    <property type="component" value="Unassembled WGS sequence"/>
</dbReference>
<keyword evidence="3" id="KW-1185">Reference proteome</keyword>
<proteinExistence type="predicted"/>
<evidence type="ECO:0000313" key="3">
    <source>
        <dbReference type="Proteomes" id="UP001172101"/>
    </source>
</evidence>
<sequence length="173" mass="19541">MGHKNFRARSATQNERDAGAYTNTPGLKAVKANLVYGSPVNTRDKTEKTPLHTGKTPLHCWALTFANFAQGAADDANITWKIINYAVEKHHRSVLKRLVDAGGRLDLRDEDGRSVKDIIRRYLNVASWERPGRPDENNSMALADTLRWIREVLGRVTRTAIRCNFHMMGPCQK</sequence>
<gene>
    <name evidence="2" type="ORF">B0T26DRAFT_714644</name>
</gene>
<dbReference type="Gene3D" id="1.25.40.20">
    <property type="entry name" value="Ankyrin repeat-containing domain"/>
    <property type="match status" value="1"/>
</dbReference>
<evidence type="ECO:0008006" key="4">
    <source>
        <dbReference type="Google" id="ProtNLM"/>
    </source>
</evidence>
<name>A0AA40DT81_9PEZI</name>
<comment type="caution">
    <text evidence="2">The sequence shown here is derived from an EMBL/GenBank/DDBJ whole genome shotgun (WGS) entry which is preliminary data.</text>
</comment>
<dbReference type="SUPFAM" id="SSF48403">
    <property type="entry name" value="Ankyrin repeat"/>
    <property type="match status" value="1"/>
</dbReference>
<evidence type="ECO:0000313" key="2">
    <source>
        <dbReference type="EMBL" id="KAK0712581.1"/>
    </source>
</evidence>
<dbReference type="AlphaFoldDB" id="A0AA40DT81"/>
<organism evidence="2 3">
    <name type="scientific">Lasiosphaeria miniovina</name>
    <dbReference type="NCBI Taxonomy" id="1954250"/>
    <lineage>
        <taxon>Eukaryota</taxon>
        <taxon>Fungi</taxon>
        <taxon>Dikarya</taxon>
        <taxon>Ascomycota</taxon>
        <taxon>Pezizomycotina</taxon>
        <taxon>Sordariomycetes</taxon>
        <taxon>Sordariomycetidae</taxon>
        <taxon>Sordariales</taxon>
        <taxon>Lasiosphaeriaceae</taxon>
        <taxon>Lasiosphaeria</taxon>
    </lineage>
</organism>